<accession>A0A2S7SWQ5</accession>
<dbReference type="InterPro" id="IPR055178">
    <property type="entry name" value="RsdA/BaiN/AoA(So)-like_dom"/>
</dbReference>
<dbReference type="Gene3D" id="1.10.8.260">
    <property type="entry name" value="HI0933 insert domain-like"/>
    <property type="match status" value="1"/>
</dbReference>
<proteinExistence type="predicted"/>
<dbReference type="OrthoDB" id="9773233at2"/>
<dbReference type="InterPro" id="IPR036188">
    <property type="entry name" value="FAD/NAD-bd_sf"/>
</dbReference>
<keyword evidence="3" id="KW-0274">FAD</keyword>
<gene>
    <name evidence="6" type="ORF">CJD36_014450</name>
</gene>
<keyword evidence="2" id="KW-0285">Flavoprotein</keyword>
<feature type="domain" description="RsdA/BaiN/AoA(So)-like Rossmann fold-like" evidence="4">
    <location>
        <begin position="2"/>
        <end position="399"/>
    </location>
</feature>
<protein>
    <submittedName>
        <fullName evidence="6">Aminoacetone oxidase family FAD-binding enzyme</fullName>
    </submittedName>
</protein>
<dbReference type="AlphaFoldDB" id="A0A2S7SWQ5"/>
<dbReference type="Gene3D" id="3.50.50.60">
    <property type="entry name" value="FAD/NAD(P)-binding domain"/>
    <property type="match status" value="1"/>
</dbReference>
<dbReference type="InterPro" id="IPR023166">
    <property type="entry name" value="BaiN-like_dom_sf"/>
</dbReference>
<evidence type="ECO:0000256" key="3">
    <source>
        <dbReference type="ARBA" id="ARBA00022827"/>
    </source>
</evidence>
<dbReference type="NCBIfam" id="TIGR00275">
    <property type="entry name" value="aminoacetone oxidase family FAD-binding enzyme"/>
    <property type="match status" value="1"/>
</dbReference>
<dbReference type="SUPFAM" id="SSF51905">
    <property type="entry name" value="FAD/NAD(P)-binding domain"/>
    <property type="match status" value="1"/>
</dbReference>
<comment type="caution">
    <text evidence="6">The sequence shown here is derived from an EMBL/GenBank/DDBJ whole genome shotgun (WGS) entry which is preliminary data.</text>
</comment>
<dbReference type="Gene3D" id="2.40.30.10">
    <property type="entry name" value="Translation factors"/>
    <property type="match status" value="1"/>
</dbReference>
<evidence type="ECO:0000256" key="2">
    <source>
        <dbReference type="ARBA" id="ARBA00022630"/>
    </source>
</evidence>
<organism evidence="6 7">
    <name type="scientific">Flavipsychrobacter stenotrophus</name>
    <dbReference type="NCBI Taxonomy" id="2077091"/>
    <lineage>
        <taxon>Bacteria</taxon>
        <taxon>Pseudomonadati</taxon>
        <taxon>Bacteroidota</taxon>
        <taxon>Chitinophagia</taxon>
        <taxon>Chitinophagales</taxon>
        <taxon>Chitinophagaceae</taxon>
        <taxon>Flavipsychrobacter</taxon>
    </lineage>
</organism>
<dbReference type="Proteomes" id="UP000239872">
    <property type="component" value="Unassembled WGS sequence"/>
</dbReference>
<evidence type="ECO:0000259" key="4">
    <source>
        <dbReference type="Pfam" id="PF03486"/>
    </source>
</evidence>
<dbReference type="SUPFAM" id="SSF160996">
    <property type="entry name" value="HI0933 insert domain-like"/>
    <property type="match status" value="1"/>
</dbReference>
<dbReference type="PANTHER" id="PTHR42887">
    <property type="entry name" value="OS12G0638800 PROTEIN"/>
    <property type="match status" value="1"/>
</dbReference>
<dbReference type="Pfam" id="PF22780">
    <property type="entry name" value="HI0933_like_1st"/>
    <property type="match status" value="1"/>
</dbReference>
<evidence type="ECO:0000313" key="6">
    <source>
        <dbReference type="EMBL" id="PQJ11164.1"/>
    </source>
</evidence>
<dbReference type="InterPro" id="IPR057661">
    <property type="entry name" value="RsdA/BaiN/AoA(So)_Rossmann"/>
</dbReference>
<evidence type="ECO:0000259" key="5">
    <source>
        <dbReference type="Pfam" id="PF22780"/>
    </source>
</evidence>
<dbReference type="RefSeq" id="WP_105039892.1">
    <property type="nucleotide sequence ID" value="NZ_PPSL01000003.1"/>
</dbReference>
<reference evidence="6 7" key="1">
    <citation type="submission" date="2018-01" db="EMBL/GenBank/DDBJ databases">
        <title>A novel member of the phylum Bacteroidetes isolated from glacier ice.</title>
        <authorList>
            <person name="Liu Q."/>
            <person name="Xin Y.-H."/>
        </authorList>
    </citation>
    <scope>NUCLEOTIDE SEQUENCE [LARGE SCALE GENOMIC DNA]</scope>
    <source>
        <strain evidence="6 7">RB1R16</strain>
    </source>
</reference>
<keyword evidence="7" id="KW-1185">Reference proteome</keyword>
<evidence type="ECO:0000256" key="1">
    <source>
        <dbReference type="ARBA" id="ARBA00001974"/>
    </source>
</evidence>
<comment type="cofactor">
    <cofactor evidence="1">
        <name>FAD</name>
        <dbReference type="ChEBI" id="CHEBI:57692"/>
    </cofactor>
</comment>
<feature type="domain" description="RsdA/BaiN/AoA(So)-like insert" evidence="5">
    <location>
        <begin position="185"/>
        <end position="346"/>
    </location>
</feature>
<dbReference type="InterPro" id="IPR004792">
    <property type="entry name" value="BaiN-like"/>
</dbReference>
<sequence length="449" mass="49757">MKIAIIGAGAAGCFAAANITPRDGLKVTVFEKTGKVLQKVKVSGGGRCNVTHECFDIPELLTRYPRGKQLLRKSLYHFTPADTIKWFEERGVQLKTEADGRMFPITDSSQTIIDAIWQEMMRKGVQVIYHKSVNSIEKDGAQFVITFADGSTYTADKVLISTGGFPKAEQYKWLTAMGHTIQQPVPSLFTFNIPKHPVTELMGLSVPMATVKIAGTKIAQSGPLLITHWGMSGPAVLKTSAVGARELADRNYQFNFIINWLNDVNDADLKEIILGLRQEQGKQLVQNKNPFELPRRLWEYLLIQCGIKDDVRWGELPAAQQNKLIEALLRNTYTVNGKTTFKEEFVTCGGINLAEIDPQTMQSKLHPGLHFAGEVMDVDGVTGGYNFQNAWSSGWIAAQSMGQFDNLAVGYLSYVSNNNKSGSLRGTKQSHERTCSFCISKIPLCKQIT</sequence>
<evidence type="ECO:0000313" key="7">
    <source>
        <dbReference type="Proteomes" id="UP000239872"/>
    </source>
</evidence>
<dbReference type="Pfam" id="PF03486">
    <property type="entry name" value="HI0933_like"/>
    <property type="match status" value="1"/>
</dbReference>
<dbReference type="PANTHER" id="PTHR42887:SF2">
    <property type="entry name" value="OS12G0638800 PROTEIN"/>
    <property type="match status" value="1"/>
</dbReference>
<name>A0A2S7SWQ5_9BACT</name>
<dbReference type="EMBL" id="PPSL01000003">
    <property type="protein sequence ID" value="PQJ11164.1"/>
    <property type="molecule type" value="Genomic_DNA"/>
</dbReference>